<reference evidence="1" key="2">
    <citation type="submission" date="2017-11" db="EMBL/GenBank/DDBJ databases">
        <title>Coralsnake Venomics: Analyses of Venom Gland Transcriptomes and Proteomes of Six Brazilian Taxa.</title>
        <authorList>
            <person name="Aird S.D."/>
            <person name="Jorge da Silva N."/>
            <person name="Qiu L."/>
            <person name="Villar-Briones A."/>
            <person name="Aparecida-Saddi V."/>
            <person name="Campos-Telles M.P."/>
            <person name="Grau M."/>
            <person name="Mikheyev A.S."/>
        </authorList>
    </citation>
    <scope>NUCLEOTIDE SEQUENCE</scope>
    <source>
        <tissue evidence="1">Venom_gland</tissue>
    </source>
</reference>
<sequence length="156" mass="18949">MWDELMMPPYAPETKLSYKKASQVNNWLHFQFFKMIEDGKQGEEYNKRKRMGIFGIQVESPDLGFSISCQMHSNFFIYILRTEDQSRVHFSTWRKKKRQSSCNCCFFHSPIFRFWRYFYFMQNHCQVFNLNYKDNPGKRGFLLSQTLFSFLLKSMC</sequence>
<proteinExistence type="predicted"/>
<organism evidence="1">
    <name type="scientific">Micrurus lemniscatus lemniscatus</name>
    <dbReference type="NCBI Taxonomy" id="129467"/>
    <lineage>
        <taxon>Eukaryota</taxon>
        <taxon>Metazoa</taxon>
        <taxon>Chordata</taxon>
        <taxon>Craniata</taxon>
        <taxon>Vertebrata</taxon>
        <taxon>Euteleostomi</taxon>
        <taxon>Lepidosauria</taxon>
        <taxon>Squamata</taxon>
        <taxon>Bifurcata</taxon>
        <taxon>Unidentata</taxon>
        <taxon>Episquamata</taxon>
        <taxon>Toxicofera</taxon>
        <taxon>Serpentes</taxon>
        <taxon>Colubroidea</taxon>
        <taxon>Elapidae</taxon>
        <taxon>Elapinae</taxon>
        <taxon>Micrurus</taxon>
    </lineage>
</organism>
<protein>
    <submittedName>
        <fullName evidence="1">Uncharacterized protein</fullName>
    </submittedName>
</protein>
<dbReference type="EMBL" id="IACK01074480">
    <property type="protein sequence ID" value="LAA79033.1"/>
    <property type="molecule type" value="Transcribed_RNA"/>
</dbReference>
<name>A0A2D4I496_MICLE</name>
<accession>A0A2D4I496</accession>
<dbReference type="AlphaFoldDB" id="A0A2D4I496"/>
<reference evidence="1" key="1">
    <citation type="submission" date="2017-07" db="EMBL/GenBank/DDBJ databases">
        <authorList>
            <person name="Mikheyev A."/>
            <person name="Grau M."/>
        </authorList>
    </citation>
    <scope>NUCLEOTIDE SEQUENCE</scope>
    <source>
        <tissue evidence="1">Venom_gland</tissue>
    </source>
</reference>
<evidence type="ECO:0000313" key="1">
    <source>
        <dbReference type="EMBL" id="LAA79033.1"/>
    </source>
</evidence>